<gene>
    <name evidence="1" type="ORF">JCM17844_16020</name>
</gene>
<organism evidence="1 2">
    <name type="scientific">Iodidimonas gelatinilytica</name>
    <dbReference type="NCBI Taxonomy" id="1236966"/>
    <lineage>
        <taxon>Bacteria</taxon>
        <taxon>Pseudomonadati</taxon>
        <taxon>Pseudomonadota</taxon>
        <taxon>Alphaproteobacteria</taxon>
        <taxon>Iodidimonadales</taxon>
        <taxon>Iodidimonadaceae</taxon>
        <taxon>Iodidimonas</taxon>
    </lineage>
</organism>
<proteinExistence type="predicted"/>
<evidence type="ECO:0000313" key="2">
    <source>
        <dbReference type="Proteomes" id="UP000322084"/>
    </source>
</evidence>
<name>A0A5A7MSL3_9PROT</name>
<comment type="caution">
    <text evidence="1">The sequence shown here is derived from an EMBL/GenBank/DDBJ whole genome shotgun (WGS) entry which is preliminary data.</text>
</comment>
<accession>A0A5A7MSL3</accession>
<sequence length="102" mass="11334">MVNMAGLNLPTKAIREQIAAALDLIIQVSRMRDGGRRTVYVTEVVGMEGDVITTQDLFRFEWKGQDESGKLIGDWVSSGVRPHFMARAEYFGLGRALMQAMG</sequence>
<dbReference type="Proteomes" id="UP000322084">
    <property type="component" value="Unassembled WGS sequence"/>
</dbReference>
<evidence type="ECO:0000313" key="1">
    <source>
        <dbReference type="EMBL" id="GEQ97965.1"/>
    </source>
</evidence>
<dbReference type="Gene3D" id="3.40.50.300">
    <property type="entry name" value="P-loop containing nucleotide triphosphate hydrolases"/>
    <property type="match status" value="1"/>
</dbReference>
<reference evidence="1 2" key="1">
    <citation type="submission" date="2019-09" db="EMBL/GenBank/DDBJ databases">
        <title>NBRP : Genome information of microbial organism related human and environment.</title>
        <authorList>
            <person name="Hattori M."/>
            <person name="Oshima K."/>
            <person name="Inaba H."/>
            <person name="Suda W."/>
            <person name="Sakamoto M."/>
            <person name="Iino T."/>
            <person name="Kitahara M."/>
            <person name="Oshida Y."/>
            <person name="Iida T."/>
            <person name="Kudo T."/>
            <person name="Itoh T."/>
            <person name="Ohkuma M."/>
        </authorList>
    </citation>
    <scope>NUCLEOTIDE SEQUENCE [LARGE SCALE GENOMIC DNA]</scope>
    <source>
        <strain evidence="1 2">Hi-2</strain>
    </source>
</reference>
<protein>
    <submittedName>
        <fullName evidence="1">Uncharacterized protein</fullName>
    </submittedName>
</protein>
<dbReference type="AlphaFoldDB" id="A0A5A7MSL3"/>
<dbReference type="EMBL" id="BKCL01000004">
    <property type="protein sequence ID" value="GEQ97965.1"/>
    <property type="molecule type" value="Genomic_DNA"/>
</dbReference>
<dbReference type="InterPro" id="IPR027417">
    <property type="entry name" value="P-loop_NTPase"/>
</dbReference>